<keyword evidence="3" id="KW-0998">Cell outer membrane</keyword>
<evidence type="ECO:0000259" key="4">
    <source>
        <dbReference type="Pfam" id="PF00593"/>
    </source>
</evidence>
<proteinExistence type="predicted"/>
<dbReference type="Gene3D" id="2.170.130.10">
    <property type="entry name" value="TonB-dependent receptor, plug domain"/>
    <property type="match status" value="1"/>
</dbReference>
<dbReference type="InterPro" id="IPR037066">
    <property type="entry name" value="Plug_dom_sf"/>
</dbReference>
<dbReference type="InterPro" id="IPR012910">
    <property type="entry name" value="Plug_dom"/>
</dbReference>
<dbReference type="PANTHER" id="PTHR40980">
    <property type="entry name" value="PLUG DOMAIN-CONTAINING PROTEIN"/>
    <property type="match status" value="1"/>
</dbReference>
<evidence type="ECO:0000256" key="1">
    <source>
        <dbReference type="ARBA" id="ARBA00004442"/>
    </source>
</evidence>
<dbReference type="GO" id="GO:0009279">
    <property type="term" value="C:cell outer membrane"/>
    <property type="evidence" value="ECO:0007669"/>
    <property type="project" value="UniProtKB-SubCell"/>
</dbReference>
<protein>
    <recommendedName>
        <fullName evidence="7">TonB-dependent receptor plug domain-containing protein</fullName>
    </recommendedName>
</protein>
<keyword evidence="2" id="KW-0472">Membrane</keyword>
<dbReference type="SUPFAM" id="SSF56935">
    <property type="entry name" value="Porins"/>
    <property type="match status" value="1"/>
</dbReference>
<comment type="subcellular location">
    <subcellularLocation>
        <location evidence="1">Cell outer membrane</location>
    </subcellularLocation>
</comment>
<reference evidence="6" key="1">
    <citation type="submission" date="2018-05" db="EMBL/GenBank/DDBJ databases">
        <authorList>
            <person name="Lanie J.A."/>
            <person name="Ng W.-L."/>
            <person name="Kazmierczak K.M."/>
            <person name="Andrzejewski T.M."/>
            <person name="Davidsen T.M."/>
            <person name="Wayne K.J."/>
            <person name="Tettelin H."/>
            <person name="Glass J.I."/>
            <person name="Rusch D."/>
            <person name="Podicherti R."/>
            <person name="Tsui H.-C.T."/>
            <person name="Winkler M.E."/>
        </authorList>
    </citation>
    <scope>NUCLEOTIDE SEQUENCE</scope>
</reference>
<evidence type="ECO:0008006" key="7">
    <source>
        <dbReference type="Google" id="ProtNLM"/>
    </source>
</evidence>
<sequence>MGNFKGFWLFFLSLVFGLFMSQALLSAEEDAEEDVEEVVAIGKSIKTSQMAAIEAKRSANNVADIISADAIGRFPDQNLAAALGRIPGVSIERDQGQARYINFRGSPKRYTTIAFDGIDVPGVENGRVPRFDAYPAVITSQVVANKAVTADMPGESISGYINVKTFRPSDIDGWATSMEIGRGEQDLGGGDIERTNARVSYSDDKFGILFYGSENKRAQMTDNRELTLSGPQNALVPEIIQFRSYFVDRSDEGYGGTMEFNLDNGGRIYFNTLSTEFTDSEDLTEYRFYMVAGAAITGSTVTPVEGTLPIVRSRRGWRHGAYVNETDVNTIGADLVVGEWDVTTSYSQVDTFFNTWLPIPYFMYGLISDVSYDITNPEKPIVTFPSKLNDVNYLVRYYLEAFGTMDTETDQWKVDLSRMNDLGEVKFGFKYDDREATGGGAPIAVRFGGMPIECCEQFNTEKPFITGMNNTVGATYSDNKGVISALEAAGYFQPPYSDDEKVSIEETILSAYVMQTIDKDWGNIVVGVRFEDTDYDTTGVKLVGTEYFPLTVNQSYTNVLPSAHFNWDLADDRKLRFSFSTGISRPTYIEARAAATINVIGESIEGGNPFLEEEKSWGFDAAYEWYFDEASLFSFTLFSRDIDNIIFESSEKVLGSIYFDGAPAGQLWDLTSYGNGDNGKIQGVEIAFTGRLDNYIDGFWSGFGFTGNITSIDSEFTTPGGVDIPGLPGQSDFAYNASIFYEDYGFSIRLSYSYRDSFFDETEQGLEYENISWAEQQRLDASIRYDLEGLTGYQASLFMDMNNITDEVDVRFTGKEWNPNQVEQFGKRFVAGFRINF</sequence>
<dbReference type="EMBL" id="UINC01013138">
    <property type="protein sequence ID" value="SVA56950.1"/>
    <property type="molecule type" value="Genomic_DNA"/>
</dbReference>
<evidence type="ECO:0000313" key="6">
    <source>
        <dbReference type="EMBL" id="SVA56950.1"/>
    </source>
</evidence>
<accession>A0A381WWZ3</accession>
<dbReference type="Gene3D" id="2.40.170.20">
    <property type="entry name" value="TonB-dependent receptor, beta-barrel domain"/>
    <property type="match status" value="1"/>
</dbReference>
<feature type="domain" description="TonB-dependent receptor plug" evidence="5">
    <location>
        <begin position="56"/>
        <end position="156"/>
    </location>
</feature>
<dbReference type="Pfam" id="PF07715">
    <property type="entry name" value="Plug"/>
    <property type="match status" value="1"/>
</dbReference>
<evidence type="ECO:0000259" key="5">
    <source>
        <dbReference type="Pfam" id="PF07715"/>
    </source>
</evidence>
<dbReference type="InterPro" id="IPR000531">
    <property type="entry name" value="Beta-barrel_TonB"/>
</dbReference>
<dbReference type="InterPro" id="IPR036942">
    <property type="entry name" value="Beta-barrel_TonB_sf"/>
</dbReference>
<organism evidence="6">
    <name type="scientific">marine metagenome</name>
    <dbReference type="NCBI Taxonomy" id="408172"/>
    <lineage>
        <taxon>unclassified sequences</taxon>
        <taxon>metagenomes</taxon>
        <taxon>ecological metagenomes</taxon>
    </lineage>
</organism>
<dbReference type="Pfam" id="PF00593">
    <property type="entry name" value="TonB_dep_Rec_b-barrel"/>
    <property type="match status" value="1"/>
</dbReference>
<dbReference type="InterPro" id="IPR010104">
    <property type="entry name" value="TonB_rcpt_bac"/>
</dbReference>
<dbReference type="PANTHER" id="PTHR40980:SF4">
    <property type="entry name" value="TONB-DEPENDENT RECEPTOR-LIKE BETA-BARREL DOMAIN-CONTAINING PROTEIN"/>
    <property type="match status" value="1"/>
</dbReference>
<evidence type="ECO:0000256" key="3">
    <source>
        <dbReference type="ARBA" id="ARBA00023237"/>
    </source>
</evidence>
<dbReference type="AlphaFoldDB" id="A0A381WWZ3"/>
<name>A0A381WWZ3_9ZZZZ</name>
<dbReference type="NCBIfam" id="TIGR01782">
    <property type="entry name" value="TonB-Xanth-Caul"/>
    <property type="match status" value="1"/>
</dbReference>
<evidence type="ECO:0000256" key="2">
    <source>
        <dbReference type="ARBA" id="ARBA00023136"/>
    </source>
</evidence>
<feature type="domain" description="TonB-dependent receptor-like beta-barrel" evidence="4">
    <location>
        <begin position="397"/>
        <end position="804"/>
    </location>
</feature>
<gene>
    <name evidence="6" type="ORF">METZ01_LOCUS109804</name>
</gene>